<protein>
    <submittedName>
        <fullName evidence="2">Uncharacterized protein</fullName>
    </submittedName>
</protein>
<keyword evidence="3" id="KW-1185">Reference proteome</keyword>
<dbReference type="SUPFAM" id="SSF57997">
    <property type="entry name" value="Tropomyosin"/>
    <property type="match status" value="1"/>
</dbReference>
<comment type="caution">
    <text evidence="2">The sequence shown here is derived from an EMBL/GenBank/DDBJ whole genome shotgun (WGS) entry which is preliminary data.</text>
</comment>
<evidence type="ECO:0000256" key="1">
    <source>
        <dbReference type="SAM" id="MobiDB-lite"/>
    </source>
</evidence>
<evidence type="ECO:0000313" key="2">
    <source>
        <dbReference type="EMBL" id="KAK5905276.1"/>
    </source>
</evidence>
<feature type="region of interest" description="Disordered" evidence="1">
    <location>
        <begin position="1"/>
        <end position="90"/>
    </location>
</feature>
<organism evidence="2 3">
    <name type="scientific">Champsocephalus esox</name>
    <name type="common">pike icefish</name>
    <dbReference type="NCBI Taxonomy" id="159716"/>
    <lineage>
        <taxon>Eukaryota</taxon>
        <taxon>Metazoa</taxon>
        <taxon>Chordata</taxon>
        <taxon>Craniata</taxon>
        <taxon>Vertebrata</taxon>
        <taxon>Euteleostomi</taxon>
        <taxon>Actinopterygii</taxon>
        <taxon>Neopterygii</taxon>
        <taxon>Teleostei</taxon>
        <taxon>Neoteleostei</taxon>
        <taxon>Acanthomorphata</taxon>
        <taxon>Eupercaria</taxon>
        <taxon>Perciformes</taxon>
        <taxon>Notothenioidei</taxon>
        <taxon>Channichthyidae</taxon>
        <taxon>Champsocephalus</taxon>
    </lineage>
</organism>
<reference evidence="2 3" key="1">
    <citation type="journal article" date="2023" name="Mol. Biol. Evol.">
        <title>Genomics of Secondarily Temperate Adaptation in the Only Non-Antarctic Icefish.</title>
        <authorList>
            <person name="Rivera-Colon A.G."/>
            <person name="Rayamajhi N."/>
            <person name="Minhas B.F."/>
            <person name="Madrigal G."/>
            <person name="Bilyk K.T."/>
            <person name="Yoon V."/>
            <person name="Hune M."/>
            <person name="Gregory S."/>
            <person name="Cheng C.H.C."/>
            <person name="Catchen J.M."/>
        </authorList>
    </citation>
    <scope>NUCLEOTIDE SEQUENCE [LARGE SCALE GENOMIC DNA]</scope>
    <source>
        <strain evidence="2">JC2023a</strain>
    </source>
</reference>
<proteinExistence type="predicted"/>
<sequence>MISMDEEERKMGRMERMERKMGRMERKMGRMERKMGRMERKMRRMEEEDGENGRGREGSESRVNKPGVSQGRTPCSATAPTQTHRFRKLRLDELTSQTILRHYKTKTSPQI</sequence>
<dbReference type="AlphaFoldDB" id="A0AAN8CK12"/>
<dbReference type="Proteomes" id="UP001335648">
    <property type="component" value="Unassembled WGS sequence"/>
</dbReference>
<name>A0AAN8CK12_9TELE</name>
<accession>A0AAN8CK12</accession>
<feature type="compositionally biased region" description="Basic and acidic residues" evidence="1">
    <location>
        <begin position="51"/>
        <end position="63"/>
    </location>
</feature>
<feature type="compositionally biased region" description="Basic and acidic residues" evidence="1">
    <location>
        <begin position="7"/>
        <end position="39"/>
    </location>
</feature>
<feature type="compositionally biased region" description="Polar residues" evidence="1">
    <location>
        <begin position="70"/>
        <end position="83"/>
    </location>
</feature>
<dbReference type="EMBL" id="JAULUE010002050">
    <property type="protein sequence ID" value="KAK5905276.1"/>
    <property type="molecule type" value="Genomic_DNA"/>
</dbReference>
<evidence type="ECO:0000313" key="3">
    <source>
        <dbReference type="Proteomes" id="UP001335648"/>
    </source>
</evidence>
<gene>
    <name evidence="2" type="ORF">CesoFtcFv8_006756</name>
</gene>